<reference evidence="1 2" key="1">
    <citation type="submission" date="2015-08" db="EMBL/GenBank/DDBJ databases">
        <title>Next Generation Sequencing and Analysis of the Genome of Puccinia sorghi L Schw, the Causal Agent of Maize Common Rust.</title>
        <authorList>
            <person name="Rochi L."/>
            <person name="Burguener G."/>
            <person name="Darino M."/>
            <person name="Turjanski A."/>
            <person name="Kreff E."/>
            <person name="Dieguez M.J."/>
            <person name="Sacco F."/>
        </authorList>
    </citation>
    <scope>NUCLEOTIDE SEQUENCE [LARGE SCALE GENOMIC DNA]</scope>
    <source>
        <strain evidence="1 2">RO10H11247</strain>
    </source>
</reference>
<organism evidence="1 2">
    <name type="scientific">Puccinia sorghi</name>
    <dbReference type="NCBI Taxonomy" id="27349"/>
    <lineage>
        <taxon>Eukaryota</taxon>
        <taxon>Fungi</taxon>
        <taxon>Dikarya</taxon>
        <taxon>Basidiomycota</taxon>
        <taxon>Pucciniomycotina</taxon>
        <taxon>Pucciniomycetes</taxon>
        <taxon>Pucciniales</taxon>
        <taxon>Pucciniaceae</taxon>
        <taxon>Puccinia</taxon>
    </lineage>
</organism>
<gene>
    <name evidence="1" type="ORF">VP01_2586g1</name>
</gene>
<dbReference type="AlphaFoldDB" id="A0A0L6V4X5"/>
<evidence type="ECO:0000313" key="1">
    <source>
        <dbReference type="EMBL" id="KNZ55774.1"/>
    </source>
</evidence>
<name>A0A0L6V4X5_9BASI</name>
<sequence>MLRNYYYYYLFIARQGLEKLEKSSRFVSGVIGKIQKKTISCQMDDKINKVVKYREIDLMFGGRVCQEEVYEVDQFTLNVSLLGACMYRAGASSEAQAETAARRLQPSECPWQLERFPVPADCRPWTGRIRSYESVNQDTEMFQQRPSICRNLRKDNVATGTVTACEYKVDFTAQERVVQEAAMNQSGGISSFLVRIYSTFNQAIVCSTAGDDRGLFLHPNNCCSSDPCVGSARPRPGHAPCCPPPGVWHPHHINLPEKPVLESAMLLCTLRILVLDLRRGDDSLNYYSPSAHSLGNFPRCRAPRSCKDNLPTPATLVLDLIANQQKPTYQPRWHPRSEATLSRGNAFTHTVPGSVGLRSRPPTN</sequence>
<dbReference type="Proteomes" id="UP000037035">
    <property type="component" value="Unassembled WGS sequence"/>
</dbReference>
<dbReference type="VEuPathDB" id="FungiDB:VP01_2586g1"/>
<protein>
    <submittedName>
        <fullName evidence="1">Uncharacterized protein</fullName>
    </submittedName>
</protein>
<dbReference type="EMBL" id="LAVV01007486">
    <property type="protein sequence ID" value="KNZ55774.1"/>
    <property type="molecule type" value="Genomic_DNA"/>
</dbReference>
<proteinExistence type="predicted"/>
<accession>A0A0L6V4X5</accession>
<keyword evidence="2" id="KW-1185">Reference proteome</keyword>
<evidence type="ECO:0000313" key="2">
    <source>
        <dbReference type="Proteomes" id="UP000037035"/>
    </source>
</evidence>
<comment type="caution">
    <text evidence="1">The sequence shown here is derived from an EMBL/GenBank/DDBJ whole genome shotgun (WGS) entry which is preliminary data.</text>
</comment>